<dbReference type="Proteomes" id="UP000261739">
    <property type="component" value="Unassembled WGS sequence"/>
</dbReference>
<feature type="transmembrane region" description="Helical" evidence="1">
    <location>
        <begin position="130"/>
        <end position="150"/>
    </location>
</feature>
<feature type="domain" description="HPP transmembrane region" evidence="2">
    <location>
        <begin position="13"/>
        <end position="150"/>
    </location>
</feature>
<organism evidence="3 4">
    <name type="scientific">Corynebacterium nuruki</name>
    <dbReference type="NCBI Taxonomy" id="1032851"/>
    <lineage>
        <taxon>Bacteria</taxon>
        <taxon>Bacillati</taxon>
        <taxon>Actinomycetota</taxon>
        <taxon>Actinomycetes</taxon>
        <taxon>Mycobacteriales</taxon>
        <taxon>Corynebacteriaceae</taxon>
        <taxon>Corynebacterium</taxon>
    </lineage>
</organism>
<evidence type="ECO:0000313" key="4">
    <source>
        <dbReference type="Proteomes" id="UP000261739"/>
    </source>
</evidence>
<protein>
    <submittedName>
        <fullName evidence="3">HPP family protein</fullName>
    </submittedName>
</protein>
<feature type="transmembrane region" description="Helical" evidence="1">
    <location>
        <begin position="13"/>
        <end position="35"/>
    </location>
</feature>
<keyword evidence="1" id="KW-0812">Transmembrane</keyword>
<comment type="caution">
    <text evidence="3">The sequence shown here is derived from an EMBL/GenBank/DDBJ whole genome shotgun (WGS) entry which is preliminary data.</text>
</comment>
<dbReference type="InterPro" id="IPR007065">
    <property type="entry name" value="HPP"/>
</dbReference>
<name>A0A3D4SXX3_9CORY</name>
<dbReference type="STRING" id="863239.GCA_000213935_00032"/>
<dbReference type="AlphaFoldDB" id="A0A3D4SXX3"/>
<keyword evidence="1" id="KW-1133">Transmembrane helix</keyword>
<keyword evidence="1" id="KW-0472">Membrane</keyword>
<dbReference type="InterPro" id="IPR058581">
    <property type="entry name" value="TM_HPP"/>
</dbReference>
<dbReference type="PANTHER" id="PTHR33741">
    <property type="entry name" value="TRANSMEMBRANE PROTEIN DDB_G0269096-RELATED"/>
    <property type="match status" value="1"/>
</dbReference>
<gene>
    <name evidence="3" type="ORF">DIW82_04800</name>
</gene>
<reference evidence="3 4" key="1">
    <citation type="journal article" date="2018" name="Nat. Biotechnol.">
        <title>A standardized bacterial taxonomy based on genome phylogeny substantially revises the tree of life.</title>
        <authorList>
            <person name="Parks D.H."/>
            <person name="Chuvochina M."/>
            <person name="Waite D.W."/>
            <person name="Rinke C."/>
            <person name="Skarshewski A."/>
            <person name="Chaumeil P.A."/>
            <person name="Hugenholtz P."/>
        </authorList>
    </citation>
    <scope>NUCLEOTIDE SEQUENCE [LARGE SCALE GENOMIC DNA]</scope>
    <source>
        <strain evidence="3">UBA11247</strain>
    </source>
</reference>
<proteinExistence type="predicted"/>
<evidence type="ECO:0000259" key="2">
    <source>
        <dbReference type="Pfam" id="PF04982"/>
    </source>
</evidence>
<evidence type="ECO:0000256" key="1">
    <source>
        <dbReference type="SAM" id="Phobius"/>
    </source>
</evidence>
<dbReference type="Pfam" id="PF04982">
    <property type="entry name" value="TM_HPP"/>
    <property type="match status" value="1"/>
</dbReference>
<evidence type="ECO:0000313" key="3">
    <source>
        <dbReference type="EMBL" id="HCT14119.1"/>
    </source>
</evidence>
<dbReference type="EMBL" id="DQID01000134">
    <property type="protein sequence ID" value="HCT14119.1"/>
    <property type="molecule type" value="Genomic_DNA"/>
</dbReference>
<dbReference type="PANTHER" id="PTHR33741:SF5">
    <property type="entry name" value="TRANSMEMBRANE PROTEIN DDB_G0269096-RELATED"/>
    <property type="match status" value="1"/>
</dbReference>
<sequence length="151" mass="15959">MIPAGFRRTQHRFAPWAVLVSGVAVTLVIGLLGLLTEVVGHPFLMTSFAASCVLEFVLPVAPVSQPVNVIGGHLAGAVCGLVALSLLPGSWWAFALATGVAVMAMTGLRILHPPAASLPLIIMQDAQDWWYLLTPILVGTIIIVVLGLVYR</sequence>
<feature type="transmembrane region" description="Helical" evidence="1">
    <location>
        <begin position="91"/>
        <end position="110"/>
    </location>
</feature>
<feature type="non-terminal residue" evidence="3">
    <location>
        <position position="151"/>
    </location>
</feature>
<feature type="transmembrane region" description="Helical" evidence="1">
    <location>
        <begin position="67"/>
        <end position="84"/>
    </location>
</feature>
<accession>A0A3D4SXX3</accession>